<evidence type="ECO:0000256" key="4">
    <source>
        <dbReference type="ARBA" id="ARBA00023239"/>
    </source>
</evidence>
<dbReference type="GO" id="GO:0030170">
    <property type="term" value="F:pyridoxal phosphate binding"/>
    <property type="evidence" value="ECO:0007669"/>
    <property type="project" value="InterPro"/>
</dbReference>
<evidence type="ECO:0008006" key="7">
    <source>
        <dbReference type="Google" id="ProtNLM"/>
    </source>
</evidence>
<comment type="catalytic activity">
    <reaction evidence="5">
        <text>L,L-cystathionine + H2O = L-homocysteine + pyruvate + NH4(+)</text>
        <dbReference type="Rhea" id="RHEA:13965"/>
        <dbReference type="ChEBI" id="CHEBI:15361"/>
        <dbReference type="ChEBI" id="CHEBI:15377"/>
        <dbReference type="ChEBI" id="CHEBI:28938"/>
        <dbReference type="ChEBI" id="CHEBI:58161"/>
        <dbReference type="ChEBI" id="CHEBI:58199"/>
    </reaction>
</comment>
<dbReference type="GO" id="GO:0047804">
    <property type="term" value="F:cysteine-S-conjugate beta-lyase activity"/>
    <property type="evidence" value="ECO:0007669"/>
    <property type="project" value="InterPro"/>
</dbReference>
<dbReference type="Pfam" id="PF01053">
    <property type="entry name" value="Cys_Met_Meta_PP"/>
    <property type="match status" value="1"/>
</dbReference>
<evidence type="ECO:0000256" key="1">
    <source>
        <dbReference type="ARBA" id="ARBA00001933"/>
    </source>
</evidence>
<dbReference type="Gene3D" id="3.40.640.10">
    <property type="entry name" value="Type I PLP-dependent aspartate aminotransferase-like (Major domain)"/>
    <property type="match status" value="1"/>
</dbReference>
<comment type="cofactor">
    <cofactor evidence="1">
        <name>pyridoxal 5'-phosphate</name>
        <dbReference type="ChEBI" id="CHEBI:597326"/>
    </cofactor>
</comment>
<proteinExistence type="inferred from homology"/>
<dbReference type="EMBL" id="UINC01058053">
    <property type="protein sequence ID" value="SVB79889.1"/>
    <property type="molecule type" value="Genomic_DNA"/>
</dbReference>
<gene>
    <name evidence="6" type="ORF">METZ01_LOCUS232743</name>
</gene>
<evidence type="ECO:0000256" key="5">
    <source>
        <dbReference type="ARBA" id="ARBA00047517"/>
    </source>
</evidence>
<dbReference type="PANTHER" id="PTHR43500">
    <property type="entry name" value="CYSTATHIONINE BETA-LYASE-RELATED"/>
    <property type="match status" value="1"/>
</dbReference>
<dbReference type="GO" id="GO:0019346">
    <property type="term" value="P:transsulfuration"/>
    <property type="evidence" value="ECO:0007669"/>
    <property type="project" value="InterPro"/>
</dbReference>
<organism evidence="6">
    <name type="scientific">marine metagenome</name>
    <dbReference type="NCBI Taxonomy" id="408172"/>
    <lineage>
        <taxon>unclassified sequences</taxon>
        <taxon>metagenomes</taxon>
        <taxon>ecological metagenomes</taxon>
    </lineage>
</organism>
<dbReference type="InterPro" id="IPR006233">
    <property type="entry name" value="Cys_b_lyase_bac"/>
</dbReference>
<dbReference type="InterPro" id="IPR000277">
    <property type="entry name" value="Cys/Met-Metab_PyrdxlP-dep_enz"/>
</dbReference>
<dbReference type="PIRSF" id="PIRSF001434">
    <property type="entry name" value="CGS"/>
    <property type="match status" value="1"/>
</dbReference>
<protein>
    <recommendedName>
        <fullName evidence="7">Cystathionine beta-lyase</fullName>
    </recommendedName>
</protein>
<feature type="non-terminal residue" evidence="6">
    <location>
        <position position="335"/>
    </location>
</feature>
<dbReference type="InterPro" id="IPR015422">
    <property type="entry name" value="PyrdxlP-dep_Trfase_small"/>
</dbReference>
<sequence>MKLKTKLTKIGRDPKKNKGYVNPPIYKGSTIIFNDFISYIKDRDEKEDDKSHYGIQYNPTCNEFENAISSLYGAADTVATPSGLTALIIPFLTFLKKGDHVLVSDALYNPTRHFCNKILLNFGIKIDFFHPTRNINNFEKLIKKNTKLIFLESPGTTTFDIIDFPKITKIAKKNKIITVADNTWASPIFCNPLKLGVNIIVEASTKYINGHSDVLLGFISSDILTAKKIRSYTKTLGICPGSEEVYLALRGLPTLELRMREIEKNSLNLAIKLTKEKKIKKVFHPALVNHKNHKIWKRDFTGSSGLFSFELKKKYSDRMLEKFYKKLRIFKIGYS</sequence>
<keyword evidence="4" id="KW-0456">Lyase</keyword>
<dbReference type="InterPro" id="IPR015424">
    <property type="entry name" value="PyrdxlP-dep_Trfase"/>
</dbReference>
<evidence type="ECO:0000313" key="6">
    <source>
        <dbReference type="EMBL" id="SVB79889.1"/>
    </source>
</evidence>
<accession>A0A382GY39</accession>
<dbReference type="Gene3D" id="3.90.1150.10">
    <property type="entry name" value="Aspartate Aminotransferase, domain 1"/>
    <property type="match status" value="1"/>
</dbReference>
<dbReference type="FunFam" id="3.40.640.10:FF:000046">
    <property type="entry name" value="Cystathionine gamma-lyase"/>
    <property type="match status" value="1"/>
</dbReference>
<evidence type="ECO:0000256" key="2">
    <source>
        <dbReference type="ARBA" id="ARBA00009077"/>
    </source>
</evidence>
<dbReference type="GO" id="GO:0019450">
    <property type="term" value="P:L-cysteine catabolic process to pyruvate"/>
    <property type="evidence" value="ECO:0007669"/>
    <property type="project" value="TreeGrafter"/>
</dbReference>
<evidence type="ECO:0000256" key="3">
    <source>
        <dbReference type="ARBA" id="ARBA00022898"/>
    </source>
</evidence>
<dbReference type="AlphaFoldDB" id="A0A382GY39"/>
<dbReference type="PANTHER" id="PTHR43500:SF1">
    <property type="entry name" value="CYSTATHIONINE BETA-LYASE-RELATED"/>
    <property type="match status" value="1"/>
</dbReference>
<keyword evidence="3" id="KW-0663">Pyridoxal phosphate</keyword>
<reference evidence="6" key="1">
    <citation type="submission" date="2018-05" db="EMBL/GenBank/DDBJ databases">
        <authorList>
            <person name="Lanie J.A."/>
            <person name="Ng W.-L."/>
            <person name="Kazmierczak K.M."/>
            <person name="Andrzejewski T.M."/>
            <person name="Davidsen T.M."/>
            <person name="Wayne K.J."/>
            <person name="Tettelin H."/>
            <person name="Glass J.I."/>
            <person name="Rusch D."/>
            <person name="Podicherti R."/>
            <person name="Tsui H.-C.T."/>
            <person name="Winkler M.E."/>
        </authorList>
    </citation>
    <scope>NUCLEOTIDE SEQUENCE</scope>
</reference>
<dbReference type="SUPFAM" id="SSF53383">
    <property type="entry name" value="PLP-dependent transferases"/>
    <property type="match status" value="1"/>
</dbReference>
<dbReference type="InterPro" id="IPR015421">
    <property type="entry name" value="PyrdxlP-dep_Trfase_major"/>
</dbReference>
<comment type="similarity">
    <text evidence="2">Belongs to the trans-sulfuration enzymes family.</text>
</comment>
<name>A0A382GY39_9ZZZZ</name>